<dbReference type="AlphaFoldDB" id="A4TV69"/>
<reference evidence="1" key="1">
    <citation type="journal article" date="2007" name="J. Bacteriol.">
        <title>Comparative genome analysis of four magnetotactic bacteria reveals a complex set of group-specific genes implicated in magnetosome biomineralization and function.</title>
        <authorList>
            <person name="Richter M."/>
            <person name="Kube M."/>
            <person name="Bazylinski D.A."/>
            <person name="Lombardot T."/>
            <person name="Gloeckner F.O."/>
            <person name="Reinhardt R."/>
            <person name="Schueler D."/>
        </authorList>
    </citation>
    <scope>NUCLEOTIDE SEQUENCE</scope>
    <source>
        <strain evidence="1">MSR-1</strain>
    </source>
</reference>
<accession>A4TV69</accession>
<evidence type="ECO:0000313" key="1">
    <source>
        <dbReference type="EMBL" id="CAM74526.1"/>
    </source>
</evidence>
<sequence>MAVYEVRGTDRRKPDSIHLGGHAANVTSFDGEDGIIERIFQLMPPANTFCLEIGAHDGHDGSNSWTLINRHGWSSLQIEADPSRFAALSRRYADNPQVQCRQMMAAISGPDSLDGALEQAGAPVDLDFLSLDVDGMDWHLWQGLVRHRPRLVLVEFNHTVPNEVVFIQDPDPSVNQGASLRAFMELGKSKGYELVATTITNAFFVPADEFPRFGIADNSIDSMYWNEAYWTRIFQGYDGSLHLAGFQKLIWKRMLPFTAEDVQPLPRSLRTYG</sequence>
<gene>
    <name evidence="1" type="ORF">MGR_2825</name>
</gene>
<name>A4TV69_9PROT</name>
<dbReference type="RefSeq" id="WP_106003603.1">
    <property type="nucleotide sequence ID" value="NZ_CP027527.1"/>
</dbReference>
<evidence type="ECO:0008006" key="2">
    <source>
        <dbReference type="Google" id="ProtNLM"/>
    </source>
</evidence>
<dbReference type="EMBL" id="CU459003">
    <property type="protein sequence ID" value="CAM74526.1"/>
    <property type="molecule type" value="Genomic_DNA"/>
</dbReference>
<proteinExistence type="predicted"/>
<dbReference type="SUPFAM" id="SSF53335">
    <property type="entry name" value="S-adenosyl-L-methionine-dependent methyltransferases"/>
    <property type="match status" value="1"/>
</dbReference>
<protein>
    <recommendedName>
        <fullName evidence="2">Methyltransferase FkbM domain-containing protein</fullName>
    </recommendedName>
</protein>
<organism evidence="1">
    <name type="scientific">Magnetospirillum gryphiswaldense</name>
    <dbReference type="NCBI Taxonomy" id="55518"/>
    <lineage>
        <taxon>Bacteria</taxon>
        <taxon>Pseudomonadati</taxon>
        <taxon>Pseudomonadota</taxon>
        <taxon>Alphaproteobacteria</taxon>
        <taxon>Rhodospirillales</taxon>
        <taxon>Rhodospirillaceae</taxon>
        <taxon>Magnetospirillum</taxon>
    </lineage>
</organism>
<dbReference type="InterPro" id="IPR029063">
    <property type="entry name" value="SAM-dependent_MTases_sf"/>
</dbReference>